<gene>
    <name evidence="3" type="ORF">JR347_09730</name>
</gene>
<dbReference type="PANTHER" id="PTHR46268:SF6">
    <property type="entry name" value="UNIVERSAL STRESS PROTEIN UP12"/>
    <property type="match status" value="1"/>
</dbReference>
<reference evidence="3" key="1">
    <citation type="submission" date="2021-02" db="EMBL/GenBank/DDBJ databases">
        <title>Fulvivirga sp. S481 isolated from sea water.</title>
        <authorList>
            <person name="Bae S.S."/>
            <person name="Baek K."/>
        </authorList>
    </citation>
    <scope>NUCLEOTIDE SEQUENCE</scope>
    <source>
        <strain evidence="3">S481</strain>
    </source>
</reference>
<dbReference type="Gene3D" id="3.40.50.12370">
    <property type="match status" value="1"/>
</dbReference>
<dbReference type="Proteomes" id="UP000662783">
    <property type="component" value="Chromosome"/>
</dbReference>
<dbReference type="InterPro" id="IPR006016">
    <property type="entry name" value="UspA"/>
</dbReference>
<feature type="domain" description="UspA" evidence="2">
    <location>
        <begin position="182"/>
        <end position="279"/>
    </location>
</feature>
<evidence type="ECO:0000313" key="4">
    <source>
        <dbReference type="Proteomes" id="UP000662783"/>
    </source>
</evidence>
<evidence type="ECO:0000256" key="1">
    <source>
        <dbReference type="ARBA" id="ARBA00008791"/>
    </source>
</evidence>
<protein>
    <submittedName>
        <fullName evidence="3">Universal stress protein</fullName>
    </submittedName>
</protein>
<dbReference type="RefSeq" id="WP_205720412.1">
    <property type="nucleotide sequence ID" value="NZ_CP070608.1"/>
</dbReference>
<feature type="domain" description="UspA" evidence="2">
    <location>
        <begin position="1"/>
        <end position="143"/>
    </location>
</feature>
<dbReference type="AlphaFoldDB" id="A0A974WE56"/>
<sequence>MINNILALIDLTDQLSSHLKPTIQLTKKLNARLILLKCYPIYTEEFTTEQFGGLTAPIEPFDEDKIRESTEKRLNELSELQDIEYQLLVMPGSAHTLLSNMPEEFTPDLLVLNSEESTDLEAFFGTKAELLSRESNCSVLIIPENYKYQPLKRVGLALDEGETKDEISLEDLQPFIVRYEASVEAFHVTEKKTEELTTAQKDIYQSLKEKMLNNDIHHFKYHTIIESDITEGIQEFIDAQNMDLLVLLYRDHGFFKRLFSPGTRKQMIRKAGIPMLILK</sequence>
<comment type="similarity">
    <text evidence="1">Belongs to the universal stress protein A family.</text>
</comment>
<proteinExistence type="inferred from homology"/>
<name>A0A974WE56_9BACT</name>
<organism evidence="3 4">
    <name type="scientific">Fulvivirga lutea</name>
    <dbReference type="NCBI Taxonomy" id="2810512"/>
    <lineage>
        <taxon>Bacteria</taxon>
        <taxon>Pseudomonadati</taxon>
        <taxon>Bacteroidota</taxon>
        <taxon>Cytophagia</taxon>
        <taxon>Cytophagales</taxon>
        <taxon>Fulvivirgaceae</taxon>
        <taxon>Fulvivirga</taxon>
    </lineage>
</organism>
<accession>A0A974WE56</accession>
<dbReference type="EMBL" id="CP070608">
    <property type="protein sequence ID" value="QSE95899.1"/>
    <property type="molecule type" value="Genomic_DNA"/>
</dbReference>
<dbReference type="CDD" id="cd00293">
    <property type="entry name" value="USP-like"/>
    <property type="match status" value="1"/>
</dbReference>
<evidence type="ECO:0000259" key="2">
    <source>
        <dbReference type="Pfam" id="PF00582"/>
    </source>
</evidence>
<dbReference type="KEGG" id="fuv:JR347_09730"/>
<evidence type="ECO:0000313" key="3">
    <source>
        <dbReference type="EMBL" id="QSE95899.1"/>
    </source>
</evidence>
<dbReference type="PANTHER" id="PTHR46268">
    <property type="entry name" value="STRESS RESPONSE PROTEIN NHAX"/>
    <property type="match status" value="1"/>
</dbReference>
<dbReference type="Pfam" id="PF00582">
    <property type="entry name" value="Usp"/>
    <property type="match status" value="2"/>
</dbReference>
<dbReference type="SUPFAM" id="SSF52402">
    <property type="entry name" value="Adenine nucleotide alpha hydrolases-like"/>
    <property type="match status" value="2"/>
</dbReference>
<keyword evidence="4" id="KW-1185">Reference proteome</keyword>